<dbReference type="Proteomes" id="UP000272781">
    <property type="component" value="Unassembled WGS sequence"/>
</dbReference>
<dbReference type="AlphaFoldDB" id="A0AAJ4RE93"/>
<sequence length="211" mass="24237">MIVGIDLGGKRGDKTRIVECEIINDKLKINSIHKNAINYLQNINSPAVIGIDAPFSVPAKLIKTNEEKIEIVGNESHSINNPYLYDNSARLIYKYTKIIPLAPCATYIGYLTAYMQEIQDNCKHIEFVKTPENIEINGLKAIEVYPSALKKILKKDIQEYFEDDLNRFKDKDLIDACFCALSVFLVLKYGFVKEEWEFKNSFIYLPKLEFV</sequence>
<evidence type="ECO:0000313" key="2">
    <source>
        <dbReference type="EMBL" id="ROR40979.1"/>
    </source>
</evidence>
<reference evidence="4" key="1">
    <citation type="submission" date="2018-03" db="EMBL/GenBank/DDBJ databases">
        <title>A comparative analysis of the Nautiliaceae.</title>
        <authorList>
            <person name="Grosche A."/>
            <person name="Smedile F."/>
            <person name="Vetriani C."/>
        </authorList>
    </citation>
    <scope>NUCLEOTIDE SEQUENCE [LARGE SCALE GENOMIC DNA]</scope>
    <source>
        <strain evidence="4">TB6</strain>
    </source>
</reference>
<evidence type="ECO:0000313" key="3">
    <source>
        <dbReference type="Proteomes" id="UP000272781"/>
    </source>
</evidence>
<keyword evidence="4" id="KW-1185">Reference proteome</keyword>
<organism evidence="2 3">
    <name type="scientific">Caminibacter pacificus</name>
    <dbReference type="NCBI Taxonomy" id="1424653"/>
    <lineage>
        <taxon>Bacteria</taxon>
        <taxon>Pseudomonadati</taxon>
        <taxon>Campylobacterota</taxon>
        <taxon>Epsilonproteobacteria</taxon>
        <taxon>Nautiliales</taxon>
        <taxon>Nautiliaceae</taxon>
        <taxon>Caminibacter</taxon>
    </lineage>
</organism>
<name>A0AAJ4RE93_9BACT</name>
<dbReference type="EMBL" id="RJVK01000001">
    <property type="protein sequence ID" value="ROR40979.1"/>
    <property type="molecule type" value="Genomic_DNA"/>
</dbReference>
<reference evidence="1" key="3">
    <citation type="submission" date="2019-06" db="EMBL/GenBank/DDBJ databases">
        <title>A comparative analysis of the Nautiliaceae.</title>
        <authorList>
            <person name="Grosche A."/>
            <person name="Smedile F."/>
            <person name="Vetriani C."/>
        </authorList>
    </citation>
    <scope>NUCLEOTIDE SEQUENCE</scope>
    <source>
        <strain evidence="1">TB6</strain>
    </source>
</reference>
<dbReference type="RefSeq" id="WP_123351878.1">
    <property type="nucleotide sequence ID" value="NZ_CP027432.2"/>
</dbReference>
<dbReference type="Proteomes" id="UP000298805">
    <property type="component" value="Chromosome"/>
</dbReference>
<evidence type="ECO:0000313" key="4">
    <source>
        <dbReference type="Proteomes" id="UP000298805"/>
    </source>
</evidence>
<proteinExistence type="predicted"/>
<dbReference type="EMBL" id="CP027432">
    <property type="protein sequence ID" value="QCI28307.1"/>
    <property type="molecule type" value="Genomic_DNA"/>
</dbReference>
<protein>
    <submittedName>
        <fullName evidence="2">Nuclease with RNAse H fold</fullName>
    </submittedName>
</protein>
<gene>
    <name evidence="1" type="ORF">C6V80_04840</name>
    <name evidence="2" type="ORF">EDC58_0461</name>
</gene>
<accession>A0AAJ4RE93</accession>
<reference evidence="2 3" key="2">
    <citation type="submission" date="2018-11" db="EMBL/GenBank/DDBJ databases">
        <title>Genomic Encyclopedia of Type Strains, Phase IV (KMG-IV): sequencing the most valuable type-strain genomes for metagenomic binning, comparative biology and taxonomic classification.</title>
        <authorList>
            <person name="Goeker M."/>
        </authorList>
    </citation>
    <scope>NUCLEOTIDE SEQUENCE [LARGE SCALE GENOMIC DNA]</scope>
    <source>
        <strain evidence="2 3">DSM 27783</strain>
    </source>
</reference>
<evidence type="ECO:0000313" key="1">
    <source>
        <dbReference type="EMBL" id="QCI28307.1"/>
    </source>
</evidence>